<accession>A0ABX9TW93</accession>
<evidence type="ECO:0000313" key="1">
    <source>
        <dbReference type="EMBL" id="RLL22133.1"/>
    </source>
</evidence>
<proteinExistence type="predicted"/>
<reference evidence="1 2" key="1">
    <citation type="submission" date="2018-09" db="EMBL/GenBank/DDBJ databases">
        <title>The draft genome of Acinetobacter sp. strains.</title>
        <authorList>
            <person name="Qin J."/>
            <person name="Feng Y."/>
            <person name="Zong Z."/>
        </authorList>
    </citation>
    <scope>NUCLEOTIDE SEQUENCE [LARGE SCALE GENOMIC DNA]</scope>
    <source>
        <strain evidence="1 2">WCHAc060005</strain>
    </source>
</reference>
<dbReference type="Proteomes" id="UP000280271">
    <property type="component" value="Unassembled WGS sequence"/>
</dbReference>
<dbReference type="EMBL" id="RCHC01000007">
    <property type="protein sequence ID" value="RLL22133.1"/>
    <property type="molecule type" value="Genomic_DNA"/>
</dbReference>
<name>A0ABX9TW93_9GAMM</name>
<gene>
    <name evidence="1" type="ORF">D9K81_08260</name>
</gene>
<evidence type="ECO:0000313" key="2">
    <source>
        <dbReference type="Proteomes" id="UP000280271"/>
    </source>
</evidence>
<protein>
    <submittedName>
        <fullName evidence="1">Uncharacterized protein</fullName>
    </submittedName>
</protein>
<organism evidence="1 2">
    <name type="scientific">Acinetobacter chengduensis</name>
    <dbReference type="NCBI Taxonomy" id="2420890"/>
    <lineage>
        <taxon>Bacteria</taxon>
        <taxon>Pseudomonadati</taxon>
        <taxon>Pseudomonadota</taxon>
        <taxon>Gammaproteobacteria</taxon>
        <taxon>Moraxellales</taxon>
        <taxon>Moraxellaceae</taxon>
        <taxon>Acinetobacter</taxon>
    </lineage>
</organism>
<keyword evidence="2" id="KW-1185">Reference proteome</keyword>
<sequence length="586" mass="69251">MQNSSIPYQIRAALLQLEPSLDVDWEARLHKILDESDMALREEIDHQILKSKEIYWNRITGGFEYKASSSLAILKHSLSNDRMQHIAKTLSESLEDLKSIQDSTQIADYLENAIEQIDQISVDENFVLQREKLMIRRTFLLNAAKVIRRMVITPPEGIRKLTESQIKCFIIEVFIKQQLLGYWFKPLLKRHSEIMKHPIFRYYLSKQQKIRHFELVKTSQYIFVTAPVMQVEQNPYSIRRFLTEEKGAIEAQTFLNVIVLDMQATEENEYIDHFKSLVECMVTVQSQIHVDVMDIVLQLEEVCEKSLIPLLIEPIQFVAKNADVVAQMHLKKFENILTADFFKPVYEAIKSHLSHIEEFDYLYLSVHRLYSELLAYYREFKQQPALVFNQHVQLFEYKMVGYLKLLEKRRQDTFVPLNQHEWEVMHQRSLKPLQDIRFAMTEHLLDYRELTIYINKLKRQQNADKGSFFKRMTKSNQAERDLAEAHKLGQQMKHKMFMSVLQAPRQNPKCSVFLEFETLHNFSEHERHYAFPCGDNGITRLPILLRLPETYSDFDVEDFNASINFDLNFSVASKAEKTSYELNYSH</sequence>
<dbReference type="RefSeq" id="WP_120375248.1">
    <property type="nucleotide sequence ID" value="NZ_RCHC01000007.1"/>
</dbReference>
<comment type="caution">
    <text evidence="1">The sequence shown here is derived from an EMBL/GenBank/DDBJ whole genome shotgun (WGS) entry which is preliminary data.</text>
</comment>